<gene>
    <name evidence="2" type="ORF">VM95_16790</name>
</gene>
<feature type="region of interest" description="Disordered" evidence="1">
    <location>
        <begin position="27"/>
        <end position="48"/>
    </location>
</feature>
<evidence type="ECO:0000313" key="3">
    <source>
        <dbReference type="Proteomes" id="UP000033699"/>
    </source>
</evidence>
<sequence>MNPWLFDSSGNLTEAAKKQFPDLAAAAAGAQPQGWSPEPVTGAGGGRTVKVSPEALRRAGTNAGTLHTKFDKACGDAWKDIVADTQDMDRSAWKIVQAVWDAFDVWSGQCKTTSGMIAEVAGALSSNAEQYARAEQVNAQNLTKN</sequence>
<dbReference type="AlphaFoldDB" id="A0A0F2THM7"/>
<name>A0A0F2THM7_STRR3</name>
<accession>A0A0F2THM7</accession>
<keyword evidence="3" id="KW-1185">Reference proteome</keyword>
<dbReference type="PATRIC" id="fig|359131.3.peg.3735"/>
<reference evidence="2 3" key="1">
    <citation type="submission" date="2015-02" db="EMBL/GenBank/DDBJ databases">
        <authorList>
            <person name="Ju K.-S."/>
            <person name="Doroghazi J.R."/>
            <person name="Metcalf W."/>
        </authorList>
    </citation>
    <scope>NUCLEOTIDE SEQUENCE [LARGE SCALE GENOMIC DNA]</scope>
    <source>
        <strain evidence="2 3">ATCC 31215</strain>
    </source>
</reference>
<proteinExistence type="predicted"/>
<dbReference type="EMBL" id="JZKH01000030">
    <property type="protein sequence ID" value="KJS61217.1"/>
    <property type="molecule type" value="Genomic_DNA"/>
</dbReference>
<comment type="caution">
    <text evidence="2">The sequence shown here is derived from an EMBL/GenBank/DDBJ whole genome shotgun (WGS) entry which is preliminary data.</text>
</comment>
<dbReference type="Proteomes" id="UP000033699">
    <property type="component" value="Unassembled WGS sequence"/>
</dbReference>
<protein>
    <submittedName>
        <fullName evidence="2">Uncharacterized protein</fullName>
    </submittedName>
</protein>
<evidence type="ECO:0000256" key="1">
    <source>
        <dbReference type="SAM" id="MobiDB-lite"/>
    </source>
</evidence>
<evidence type="ECO:0000313" key="2">
    <source>
        <dbReference type="EMBL" id="KJS61217.1"/>
    </source>
</evidence>
<organism evidence="2 3">
    <name type="scientific">Streptomyces rubellomurinus (strain ATCC 31215)</name>
    <dbReference type="NCBI Taxonomy" id="359131"/>
    <lineage>
        <taxon>Bacteria</taxon>
        <taxon>Bacillati</taxon>
        <taxon>Actinomycetota</taxon>
        <taxon>Actinomycetes</taxon>
        <taxon>Kitasatosporales</taxon>
        <taxon>Streptomycetaceae</taxon>
        <taxon>Streptomyces</taxon>
    </lineage>
</organism>